<dbReference type="InterPro" id="IPR005252">
    <property type="entry name" value="CoaBC"/>
</dbReference>
<name>A0A7G6E1P3_THEFR</name>
<dbReference type="HAMAP" id="MF_02225">
    <property type="entry name" value="CoaBC"/>
    <property type="match status" value="1"/>
</dbReference>
<gene>
    <name evidence="3 7" type="primary">coaBC</name>
    <name evidence="7" type="ORF">BR63_06505</name>
</gene>
<keyword evidence="3 4" id="KW-0436">Ligase</keyword>
<dbReference type="RefSeq" id="WP_034423823.1">
    <property type="nucleotide sequence ID" value="NZ_CP045798.1"/>
</dbReference>
<dbReference type="InterPro" id="IPR035929">
    <property type="entry name" value="CoaB-like_sf"/>
</dbReference>
<dbReference type="OrthoDB" id="9802554at2"/>
<comment type="function">
    <text evidence="4">Catalyzes two steps in the biosynthesis of coenzyme A. In the first step cysteine is conjugated to 4'-phosphopantothenate to form 4-phosphopantothenoylcysteine, in the latter compound is decarboxylated to form 4'-phosphopantotheine.</text>
</comment>
<dbReference type="PANTHER" id="PTHR14359:SF6">
    <property type="entry name" value="PHOSPHOPANTOTHENOYLCYSTEINE DECARBOXYLASE"/>
    <property type="match status" value="1"/>
</dbReference>
<comment type="similarity">
    <text evidence="3 4">In the N-terminal section; belongs to the HFCD (homo-oligomeric flavin containing Cys decarboxylase) superfamily.</text>
</comment>
<dbReference type="Gene3D" id="3.40.50.10300">
    <property type="entry name" value="CoaB-like"/>
    <property type="match status" value="1"/>
</dbReference>
<dbReference type="SUPFAM" id="SSF102645">
    <property type="entry name" value="CoaB-like"/>
    <property type="match status" value="1"/>
</dbReference>
<dbReference type="KEGG" id="tfr:BR63_06505"/>
<keyword evidence="3 4" id="KW-0285">Flavoprotein</keyword>
<keyword evidence="3" id="KW-0479">Metal-binding</keyword>
<dbReference type="EMBL" id="CP045798">
    <property type="protein sequence ID" value="QNB45997.1"/>
    <property type="molecule type" value="Genomic_DNA"/>
</dbReference>
<feature type="region of interest" description="Phosphopantothenate--cysteine ligase" evidence="3">
    <location>
        <begin position="190"/>
        <end position="401"/>
    </location>
</feature>
<sequence length="401" mass="44196">MFQDKVIIVGITGGIAAYKAADLVSRLCKKGAQVYCIMTRSAREFITPLTLQTLSRNPVYTDMFAEPRQWNVEHISLADRADLFMIVPASANTIGKISHGIADDFLSTTVMATRAPVLIAPAMNVNMYLNPITQENIKKLKELNYHFVEPGFGDLACGYQGQGRLAELEDILAKAEELLVRDKPLKGKKVLITAGPTRETLDPVRYITNRSSGKMGYSLAKQAYLLGAEVTLISGPTTLRPFPGVKRINIESAREMHDIVLKTYENQDIVIKAAAVADYRPKNSAEHKIKKQPGEMVLELERNPDILAELGQNKGSRILIGFAAETNNVLAYAAEKAKRKNLDFIVANDLTQPGAGFGVDTNIISLVFPDGQIKSFPQMDKEEAAREILLVAAKHLNKTKE</sequence>
<feature type="binding site" evidence="3">
    <location>
        <position position="278"/>
    </location>
    <ligand>
        <name>CTP</name>
        <dbReference type="ChEBI" id="CHEBI:37563"/>
    </ligand>
</feature>
<dbReference type="Pfam" id="PF02441">
    <property type="entry name" value="Flavoprotein"/>
    <property type="match status" value="1"/>
</dbReference>
<comment type="caution">
    <text evidence="3">Lacks conserved residue(s) required for the propagation of feature annotation.</text>
</comment>
<dbReference type="GO" id="GO:0071513">
    <property type="term" value="C:phosphopantothenoylcysteine decarboxylase complex"/>
    <property type="evidence" value="ECO:0007669"/>
    <property type="project" value="TreeGrafter"/>
</dbReference>
<evidence type="ECO:0000259" key="6">
    <source>
        <dbReference type="Pfam" id="PF04127"/>
    </source>
</evidence>
<dbReference type="Proteomes" id="UP000515847">
    <property type="component" value="Chromosome"/>
</dbReference>
<dbReference type="GO" id="GO:0046872">
    <property type="term" value="F:metal ion binding"/>
    <property type="evidence" value="ECO:0007669"/>
    <property type="project" value="UniProtKB-KW"/>
</dbReference>
<comment type="catalytic activity">
    <reaction evidence="3 4">
        <text>N-[(R)-4-phosphopantothenoyl]-L-cysteine + H(+) = (R)-4'-phosphopantetheine + CO2</text>
        <dbReference type="Rhea" id="RHEA:16793"/>
        <dbReference type="ChEBI" id="CHEBI:15378"/>
        <dbReference type="ChEBI" id="CHEBI:16526"/>
        <dbReference type="ChEBI" id="CHEBI:59458"/>
        <dbReference type="ChEBI" id="CHEBI:61723"/>
        <dbReference type="EC" id="4.1.1.36"/>
    </reaction>
</comment>
<feature type="binding site" evidence="3">
    <location>
        <position position="322"/>
    </location>
    <ligand>
        <name>CTP</name>
        <dbReference type="ChEBI" id="CHEBI:37563"/>
    </ligand>
</feature>
<dbReference type="GO" id="GO:0015937">
    <property type="term" value="P:coenzyme A biosynthetic process"/>
    <property type="evidence" value="ECO:0007669"/>
    <property type="project" value="UniProtKB-UniRule"/>
</dbReference>
<feature type="binding site" evidence="3">
    <location>
        <position position="340"/>
    </location>
    <ligand>
        <name>CTP</name>
        <dbReference type="ChEBI" id="CHEBI:37563"/>
    </ligand>
</feature>
<dbReference type="GO" id="GO:0004633">
    <property type="term" value="F:phosphopantothenoylcysteine decarboxylase activity"/>
    <property type="evidence" value="ECO:0007669"/>
    <property type="project" value="UniProtKB-UniRule"/>
</dbReference>
<dbReference type="GO" id="GO:0004632">
    <property type="term" value="F:phosphopantothenate--cysteine ligase activity"/>
    <property type="evidence" value="ECO:0007669"/>
    <property type="project" value="UniProtKB-UniRule"/>
</dbReference>
<evidence type="ECO:0000256" key="1">
    <source>
        <dbReference type="ARBA" id="ARBA00022793"/>
    </source>
</evidence>
<feature type="binding site" evidence="3">
    <location>
        <position position="288"/>
    </location>
    <ligand>
        <name>CTP</name>
        <dbReference type="ChEBI" id="CHEBI:37563"/>
    </ligand>
</feature>
<comment type="pathway">
    <text evidence="3 4">Cofactor biosynthesis; coenzyme A biosynthesis; CoA from (R)-pantothenate: step 3/5.</text>
</comment>
<feature type="binding site" evidence="3">
    <location>
        <begin position="304"/>
        <end position="307"/>
    </location>
    <ligand>
        <name>CTP</name>
        <dbReference type="ChEBI" id="CHEBI:37563"/>
    </ligand>
</feature>
<feature type="binding site" evidence="3">
    <location>
        <position position="336"/>
    </location>
    <ligand>
        <name>CTP</name>
        <dbReference type="ChEBI" id="CHEBI:37563"/>
    </ligand>
</feature>
<dbReference type="EC" id="4.1.1.36" evidence="3"/>
<dbReference type="PANTHER" id="PTHR14359">
    <property type="entry name" value="HOMO-OLIGOMERIC FLAVIN CONTAINING CYS DECARBOXYLASE FAMILY"/>
    <property type="match status" value="1"/>
</dbReference>
<dbReference type="UniPathway" id="UPA00241">
    <property type="reaction ID" value="UER00353"/>
</dbReference>
<dbReference type="InterPro" id="IPR007085">
    <property type="entry name" value="DNA/pantothenate-metab_flavo_C"/>
</dbReference>
<dbReference type="SUPFAM" id="SSF52507">
    <property type="entry name" value="Homo-oligomeric flavin-containing Cys decarboxylases, HFCD"/>
    <property type="match status" value="1"/>
</dbReference>
<dbReference type="GO" id="GO:0010181">
    <property type="term" value="F:FMN binding"/>
    <property type="evidence" value="ECO:0007669"/>
    <property type="project" value="UniProtKB-UniRule"/>
</dbReference>
<comment type="cofactor">
    <cofactor evidence="3">
        <name>Mg(2+)</name>
        <dbReference type="ChEBI" id="CHEBI:18420"/>
    </cofactor>
</comment>
<comment type="pathway">
    <text evidence="3 4">Cofactor biosynthesis; coenzyme A biosynthesis; CoA from (R)-pantothenate: step 2/5.</text>
</comment>
<protein>
    <recommendedName>
        <fullName evidence="3">Coenzyme A biosynthesis bifunctional protein CoaBC</fullName>
    </recommendedName>
    <alternativeName>
        <fullName evidence="3">DNA/pantothenate metabolism flavoprotein</fullName>
    </alternativeName>
    <alternativeName>
        <fullName evidence="3">Phosphopantothenoylcysteine synthetase/decarboxylase</fullName>
        <shortName evidence="3">PPCS-PPCDC</shortName>
    </alternativeName>
    <domain>
        <recommendedName>
            <fullName evidence="3">Phosphopantothenoylcysteine decarboxylase</fullName>
            <shortName evidence="3">PPC decarboxylase</shortName>
            <shortName evidence="3">PPC-DC</shortName>
            <ecNumber evidence="3">4.1.1.36</ecNumber>
        </recommendedName>
        <alternativeName>
            <fullName evidence="3">CoaC</fullName>
        </alternativeName>
    </domain>
    <domain>
        <recommendedName>
            <fullName evidence="3">Phosphopantothenate--cysteine ligase</fullName>
            <ecNumber evidence="3">6.3.2.5</ecNumber>
        </recommendedName>
        <alternativeName>
            <fullName evidence="3">CoaB</fullName>
        </alternativeName>
        <alternativeName>
            <fullName evidence="3">Phosphopantothenoylcysteine synthetase</fullName>
            <shortName evidence="3">PPC synthetase</shortName>
            <shortName evidence="3">PPC-S</shortName>
        </alternativeName>
    </domain>
</protein>
<organism evidence="7 8">
    <name type="scientific">Thermanaerosceptrum fracticalcis</name>
    <dbReference type="NCBI Taxonomy" id="1712410"/>
    <lineage>
        <taxon>Bacteria</taxon>
        <taxon>Bacillati</taxon>
        <taxon>Bacillota</taxon>
        <taxon>Clostridia</taxon>
        <taxon>Eubacteriales</taxon>
        <taxon>Peptococcaceae</taxon>
        <taxon>Thermanaerosceptrum</taxon>
    </lineage>
</organism>
<comment type="function">
    <text evidence="3">Catalyzes two sequential steps in the biosynthesis of coenzyme A. In the first step cysteine is conjugated to 4'-phosphopantothenate to form 4-phosphopantothenoylcysteine. In the second step the latter compound is decarboxylated to form 4'-phosphopantotheine.</text>
</comment>
<evidence type="ECO:0000256" key="3">
    <source>
        <dbReference type="HAMAP-Rule" id="MF_02225"/>
    </source>
</evidence>
<dbReference type="Gene3D" id="3.40.50.1950">
    <property type="entry name" value="Flavin prenyltransferase-like"/>
    <property type="match status" value="1"/>
</dbReference>
<dbReference type="GO" id="GO:0015941">
    <property type="term" value="P:pantothenate catabolic process"/>
    <property type="evidence" value="ECO:0007669"/>
    <property type="project" value="InterPro"/>
</dbReference>
<keyword evidence="2 3" id="KW-0456">Lyase</keyword>
<keyword evidence="3" id="KW-0460">Magnesium</keyword>
<feature type="domain" description="Flavoprotein" evidence="5">
    <location>
        <begin position="6"/>
        <end position="177"/>
    </location>
</feature>
<evidence type="ECO:0000313" key="7">
    <source>
        <dbReference type="EMBL" id="QNB45997.1"/>
    </source>
</evidence>
<keyword evidence="3" id="KW-0511">Multifunctional enzyme</keyword>
<comment type="similarity">
    <text evidence="3 4">In the C-terminal section; belongs to the PPC synthetase family.</text>
</comment>
<feature type="region of interest" description="Phosphopantothenoylcysteine decarboxylase" evidence="3">
    <location>
        <begin position="1"/>
        <end position="189"/>
    </location>
</feature>
<reference evidence="7 8" key="1">
    <citation type="journal article" date="2019" name="Front. Microbiol.">
        <title>Thermoanaerosceptrum fracticalcis gen. nov. sp. nov., a Novel Fumarate-Fermenting Microorganism From a Deep Fractured Carbonate Aquifer of the US Great Basin.</title>
        <authorList>
            <person name="Hamilton-Brehm S.D."/>
            <person name="Stewart L.E."/>
            <person name="Zavarin M."/>
            <person name="Caldwell M."/>
            <person name="Lawson P.A."/>
            <person name="Onstott T.C."/>
            <person name="Grzymski J."/>
            <person name="Neveux I."/>
            <person name="Lollar B.S."/>
            <person name="Russell C.E."/>
            <person name="Moser D.P."/>
        </authorList>
    </citation>
    <scope>NUCLEOTIDE SEQUENCE [LARGE SCALE GENOMIC DNA]</scope>
    <source>
        <strain evidence="7 8">DRI-13</strain>
    </source>
</reference>
<comment type="cofactor">
    <cofactor evidence="3">
        <name>FMN</name>
        <dbReference type="ChEBI" id="CHEBI:58210"/>
    </cofactor>
    <text evidence="3">Binds 1 FMN per subunit.</text>
</comment>
<keyword evidence="1 3" id="KW-0210">Decarboxylase</keyword>
<feature type="domain" description="DNA/pantothenate metabolism flavoprotein C-terminal" evidence="6">
    <location>
        <begin position="185"/>
        <end position="391"/>
    </location>
</feature>
<evidence type="ECO:0000259" key="5">
    <source>
        <dbReference type="Pfam" id="PF02441"/>
    </source>
</evidence>
<dbReference type="InterPro" id="IPR003382">
    <property type="entry name" value="Flavoprotein"/>
</dbReference>
<feature type="active site" description="Proton donor" evidence="3">
    <location>
        <position position="157"/>
    </location>
</feature>
<evidence type="ECO:0000313" key="8">
    <source>
        <dbReference type="Proteomes" id="UP000515847"/>
    </source>
</evidence>
<evidence type="ECO:0000256" key="4">
    <source>
        <dbReference type="RuleBase" id="RU364078"/>
    </source>
</evidence>
<proteinExistence type="inferred from homology"/>
<evidence type="ECO:0000256" key="2">
    <source>
        <dbReference type="ARBA" id="ARBA00023239"/>
    </source>
</evidence>
<comment type="catalytic activity">
    <reaction evidence="3 4">
        <text>(R)-4'-phosphopantothenate + L-cysteine + CTP = N-[(R)-4-phosphopantothenoyl]-L-cysteine + CMP + diphosphate + H(+)</text>
        <dbReference type="Rhea" id="RHEA:19397"/>
        <dbReference type="ChEBI" id="CHEBI:10986"/>
        <dbReference type="ChEBI" id="CHEBI:15378"/>
        <dbReference type="ChEBI" id="CHEBI:33019"/>
        <dbReference type="ChEBI" id="CHEBI:35235"/>
        <dbReference type="ChEBI" id="CHEBI:37563"/>
        <dbReference type="ChEBI" id="CHEBI:59458"/>
        <dbReference type="ChEBI" id="CHEBI:60377"/>
        <dbReference type="EC" id="6.3.2.5"/>
    </reaction>
</comment>
<dbReference type="NCBIfam" id="TIGR00521">
    <property type="entry name" value="coaBC_dfp"/>
    <property type="match status" value="1"/>
</dbReference>
<dbReference type="Pfam" id="PF04127">
    <property type="entry name" value="DFP"/>
    <property type="match status" value="1"/>
</dbReference>
<dbReference type="InterPro" id="IPR036551">
    <property type="entry name" value="Flavin_trans-like"/>
</dbReference>
<dbReference type="AlphaFoldDB" id="A0A7G6E1P3"/>
<keyword evidence="3 4" id="KW-0288">FMN</keyword>
<dbReference type="EC" id="6.3.2.5" evidence="3"/>
<keyword evidence="8" id="KW-1185">Reference proteome</keyword>
<accession>A0A7G6E1P3</accession>